<evidence type="ECO:0000256" key="11">
    <source>
        <dbReference type="ARBA" id="ARBA00023152"/>
    </source>
</evidence>
<dbReference type="CDD" id="cd00318">
    <property type="entry name" value="Phosphoglycerate_kinase"/>
    <property type="match status" value="1"/>
</dbReference>
<dbReference type="RefSeq" id="WP_092535898.1">
    <property type="nucleotide sequence ID" value="NZ_FNIM01000008.1"/>
</dbReference>
<evidence type="ECO:0000256" key="8">
    <source>
        <dbReference type="ARBA" id="ARBA00022741"/>
    </source>
</evidence>
<reference evidence="17" key="1">
    <citation type="submission" date="2016-10" db="EMBL/GenBank/DDBJ databases">
        <authorList>
            <person name="Varghese N."/>
            <person name="Submissions S."/>
        </authorList>
    </citation>
    <scope>NUCLEOTIDE SEQUENCE [LARGE SCALE GENOMIC DNA]</scope>
    <source>
        <strain evidence="17">DSM 27982</strain>
    </source>
</reference>
<dbReference type="UniPathway" id="UPA00109">
    <property type="reaction ID" value="UER00185"/>
</dbReference>
<feature type="binding site" evidence="12">
    <location>
        <position position="296"/>
    </location>
    <ligand>
        <name>ATP</name>
        <dbReference type="ChEBI" id="CHEBI:30616"/>
    </ligand>
</feature>
<dbReference type="InterPro" id="IPR015911">
    <property type="entry name" value="Phosphoglycerate_kinase_CS"/>
</dbReference>
<dbReference type="GO" id="GO:0006096">
    <property type="term" value="P:glycolytic process"/>
    <property type="evidence" value="ECO:0007669"/>
    <property type="project" value="UniProtKB-UniRule"/>
</dbReference>
<dbReference type="GO" id="GO:0005829">
    <property type="term" value="C:cytosol"/>
    <property type="evidence" value="ECO:0007669"/>
    <property type="project" value="UniProtKB-ARBA"/>
</dbReference>
<dbReference type="EC" id="2.7.2.3" evidence="5 12"/>
<dbReference type="GO" id="GO:0004618">
    <property type="term" value="F:phosphoglycerate kinase activity"/>
    <property type="evidence" value="ECO:0007669"/>
    <property type="project" value="UniProtKB-UniRule"/>
</dbReference>
<evidence type="ECO:0000313" key="16">
    <source>
        <dbReference type="EMBL" id="SDN61093.1"/>
    </source>
</evidence>
<evidence type="ECO:0000256" key="1">
    <source>
        <dbReference type="ARBA" id="ARBA00000642"/>
    </source>
</evidence>
<dbReference type="HAMAP" id="MF_00145">
    <property type="entry name" value="Phosphoglyc_kinase"/>
    <property type="match status" value="1"/>
</dbReference>
<keyword evidence="11 12" id="KW-0324">Glycolysis</keyword>
<proteinExistence type="inferred from homology"/>
<evidence type="ECO:0000256" key="3">
    <source>
        <dbReference type="ARBA" id="ARBA00008982"/>
    </source>
</evidence>
<dbReference type="InterPro" id="IPR036043">
    <property type="entry name" value="Phosphoglycerate_kinase_sf"/>
</dbReference>
<evidence type="ECO:0000256" key="7">
    <source>
        <dbReference type="ARBA" id="ARBA00022679"/>
    </source>
</evidence>
<evidence type="ECO:0000256" key="14">
    <source>
        <dbReference type="PIRSR" id="PIRSR000724-2"/>
    </source>
</evidence>
<evidence type="ECO:0000256" key="13">
    <source>
        <dbReference type="PIRSR" id="PIRSR000724-1"/>
    </source>
</evidence>
<accession>A0A1H0CT91</accession>
<dbReference type="SUPFAM" id="SSF53748">
    <property type="entry name" value="Phosphoglycerate kinase"/>
    <property type="match status" value="1"/>
</dbReference>
<evidence type="ECO:0000256" key="9">
    <source>
        <dbReference type="ARBA" id="ARBA00022777"/>
    </source>
</evidence>
<feature type="binding site" evidence="12 14">
    <location>
        <position position="327"/>
    </location>
    <ligand>
        <name>ATP</name>
        <dbReference type="ChEBI" id="CHEBI:30616"/>
    </ligand>
</feature>
<dbReference type="GO" id="GO:0006094">
    <property type="term" value="P:gluconeogenesis"/>
    <property type="evidence" value="ECO:0007669"/>
    <property type="project" value="TreeGrafter"/>
</dbReference>
<keyword evidence="10 12" id="KW-0067">ATP-binding</keyword>
<dbReference type="GO" id="GO:0043531">
    <property type="term" value="F:ADP binding"/>
    <property type="evidence" value="ECO:0007669"/>
    <property type="project" value="TreeGrafter"/>
</dbReference>
<feature type="binding site" evidence="13">
    <location>
        <position position="155"/>
    </location>
    <ligand>
        <name>(2R)-3-phosphoglycerate</name>
        <dbReference type="ChEBI" id="CHEBI:58272"/>
    </ligand>
</feature>
<dbReference type="PROSITE" id="PS00111">
    <property type="entry name" value="PGLYCERATE_KINASE"/>
    <property type="match status" value="1"/>
</dbReference>
<evidence type="ECO:0000256" key="2">
    <source>
        <dbReference type="ARBA" id="ARBA00004838"/>
    </source>
</evidence>
<dbReference type="FunFam" id="3.40.50.1260:FF:000006">
    <property type="entry name" value="Phosphoglycerate kinase"/>
    <property type="match status" value="1"/>
</dbReference>
<gene>
    <name evidence="12" type="primary">pgk</name>
    <name evidence="16" type="ORF">SAMN05216355_10814</name>
</gene>
<comment type="subunit">
    <text evidence="4 12">Monomer.</text>
</comment>
<dbReference type="InterPro" id="IPR001576">
    <property type="entry name" value="Phosphoglycerate_kinase"/>
</dbReference>
<dbReference type="STRING" id="332524.SAMN04487766_104103"/>
<feature type="binding site" evidence="13">
    <location>
        <position position="118"/>
    </location>
    <ligand>
        <name>(2R)-3-phosphoglycerate</name>
        <dbReference type="ChEBI" id="CHEBI:58272"/>
    </ligand>
</feature>
<comment type="pathway">
    <text evidence="2 12">Carbohydrate degradation; glycolysis; pyruvate from D-glyceraldehyde 3-phosphate: step 2/5.</text>
</comment>
<dbReference type="PANTHER" id="PTHR11406">
    <property type="entry name" value="PHOSPHOGLYCERATE KINASE"/>
    <property type="match status" value="1"/>
</dbReference>
<feature type="binding site" evidence="12 13">
    <location>
        <begin position="20"/>
        <end position="22"/>
    </location>
    <ligand>
        <name>substrate</name>
    </ligand>
</feature>
<feature type="binding site" evidence="13">
    <location>
        <position position="36"/>
    </location>
    <ligand>
        <name>(2R)-3-phosphoglycerate</name>
        <dbReference type="ChEBI" id="CHEBI:58272"/>
    </ligand>
</feature>
<dbReference type="PRINTS" id="PR00477">
    <property type="entry name" value="PHGLYCKINASE"/>
</dbReference>
<feature type="binding site" evidence="12">
    <location>
        <position position="155"/>
    </location>
    <ligand>
        <name>substrate</name>
    </ligand>
</feature>
<dbReference type="EMBL" id="FNIM01000008">
    <property type="protein sequence ID" value="SDN61093.1"/>
    <property type="molecule type" value="Genomic_DNA"/>
</dbReference>
<feature type="binding site" evidence="12">
    <location>
        <position position="36"/>
    </location>
    <ligand>
        <name>substrate</name>
    </ligand>
</feature>
<keyword evidence="12" id="KW-0963">Cytoplasm</keyword>
<keyword evidence="7 12" id="KW-0808">Transferase</keyword>
<dbReference type="Proteomes" id="UP000198541">
    <property type="component" value="Unassembled WGS sequence"/>
</dbReference>
<evidence type="ECO:0000313" key="17">
    <source>
        <dbReference type="Proteomes" id="UP000198541"/>
    </source>
</evidence>
<sequence length="397" mass="41105">MKTIESLGDLQGKRVLVRSDFNVPLDDDKNITDDGRIRAALPTLKTLLDAGAKVIVAAHLGRPKGKVNPDFSLAPVATRLAELAGVKVTLAEDTVGESAKAAVAALEPGNIVLLENVRFNAAETSKDDAERAAFAEQLAALADVFVSDGFGVVHRKQASVYDVARILPAASGLLVAKEIESLGRAVNNPERPYTVVLGGSKVSDKLGVIANLLGKADRLLIGGGMAYTFLAAQGYEVGTSLLEQDQIDTVKGYLATAKANGVELLLPVDTVVAPEFKPDAPATVVAADAIPADQMGLDIGPKTRELFAQAIATSKTVVWNGPMGVFEFPAFAEGTKAVAEAISSSDAFSVIGGGDSAAAVRTLGFDESTFSHISTGGGASLELLEGKTLPGIAVLED</sequence>
<dbReference type="AlphaFoldDB" id="A0A1H0CT91"/>
<evidence type="ECO:0000256" key="10">
    <source>
        <dbReference type="ARBA" id="ARBA00022840"/>
    </source>
</evidence>
<organism evidence="16 17">
    <name type="scientific">Actinomyces ruminicola</name>
    <dbReference type="NCBI Taxonomy" id="332524"/>
    <lineage>
        <taxon>Bacteria</taxon>
        <taxon>Bacillati</taxon>
        <taxon>Actinomycetota</taxon>
        <taxon>Actinomycetes</taxon>
        <taxon>Actinomycetales</taxon>
        <taxon>Actinomycetaceae</taxon>
        <taxon>Actinomyces</taxon>
    </lineage>
</organism>
<keyword evidence="17" id="KW-1185">Reference proteome</keyword>
<keyword evidence="8 12" id="KW-0547">Nucleotide-binding</keyword>
<evidence type="ECO:0000256" key="5">
    <source>
        <dbReference type="ARBA" id="ARBA00013061"/>
    </source>
</evidence>
<name>A0A1H0CT91_9ACTO</name>
<feature type="binding site" evidence="12 14">
    <location>
        <begin position="353"/>
        <end position="356"/>
    </location>
    <ligand>
        <name>ATP</name>
        <dbReference type="ChEBI" id="CHEBI:30616"/>
    </ligand>
</feature>
<comment type="catalytic activity">
    <reaction evidence="1 12 15">
        <text>(2R)-3-phosphoglycerate + ATP = (2R)-3-phospho-glyceroyl phosphate + ADP</text>
        <dbReference type="Rhea" id="RHEA:14801"/>
        <dbReference type="ChEBI" id="CHEBI:30616"/>
        <dbReference type="ChEBI" id="CHEBI:57604"/>
        <dbReference type="ChEBI" id="CHEBI:58272"/>
        <dbReference type="ChEBI" id="CHEBI:456216"/>
        <dbReference type="EC" id="2.7.2.3"/>
    </reaction>
</comment>
<comment type="similarity">
    <text evidence="3 12 15">Belongs to the phosphoglycerate kinase family.</text>
</comment>
<dbReference type="FunFam" id="3.40.50.1260:FF:000003">
    <property type="entry name" value="Phosphoglycerate kinase"/>
    <property type="match status" value="1"/>
</dbReference>
<feature type="binding site" evidence="12">
    <location>
        <position position="118"/>
    </location>
    <ligand>
        <name>substrate</name>
    </ligand>
</feature>
<keyword evidence="9 12" id="KW-0418">Kinase</keyword>
<dbReference type="Gene3D" id="3.40.50.1260">
    <property type="entry name" value="Phosphoglycerate kinase, N-terminal domain"/>
    <property type="match status" value="2"/>
</dbReference>
<feature type="binding site" evidence="12 14">
    <location>
        <position position="205"/>
    </location>
    <ligand>
        <name>ATP</name>
        <dbReference type="ChEBI" id="CHEBI:30616"/>
    </ligand>
</feature>
<dbReference type="InterPro" id="IPR015824">
    <property type="entry name" value="Phosphoglycerate_kinase_N"/>
</dbReference>
<feature type="binding site" evidence="12 13">
    <location>
        <begin position="59"/>
        <end position="62"/>
    </location>
    <ligand>
        <name>substrate</name>
    </ligand>
</feature>
<dbReference type="PANTHER" id="PTHR11406:SF23">
    <property type="entry name" value="PHOSPHOGLYCERATE KINASE 1, CHLOROPLASTIC-RELATED"/>
    <property type="match status" value="1"/>
</dbReference>
<evidence type="ECO:0000256" key="12">
    <source>
        <dbReference type="HAMAP-Rule" id="MF_00145"/>
    </source>
</evidence>
<dbReference type="GO" id="GO:0005524">
    <property type="term" value="F:ATP binding"/>
    <property type="evidence" value="ECO:0007669"/>
    <property type="project" value="UniProtKB-KW"/>
</dbReference>
<evidence type="ECO:0000256" key="6">
    <source>
        <dbReference type="ARBA" id="ARBA00016471"/>
    </source>
</evidence>
<evidence type="ECO:0000256" key="4">
    <source>
        <dbReference type="ARBA" id="ARBA00011245"/>
    </source>
</evidence>
<evidence type="ECO:0000256" key="15">
    <source>
        <dbReference type="RuleBase" id="RU000532"/>
    </source>
</evidence>
<dbReference type="PIRSF" id="PIRSF000724">
    <property type="entry name" value="Pgk"/>
    <property type="match status" value="1"/>
</dbReference>
<dbReference type="Pfam" id="PF00162">
    <property type="entry name" value="PGK"/>
    <property type="match status" value="1"/>
</dbReference>
<protein>
    <recommendedName>
        <fullName evidence="6 12">Phosphoglycerate kinase</fullName>
        <ecNumber evidence="5 12">2.7.2.3</ecNumber>
    </recommendedName>
</protein>
<comment type="subcellular location">
    <subcellularLocation>
        <location evidence="12">Cytoplasm</location>
    </subcellularLocation>
</comment>